<evidence type="ECO:0000256" key="7">
    <source>
        <dbReference type="ARBA" id="ARBA00023180"/>
    </source>
</evidence>
<comment type="subcellular location">
    <subcellularLocation>
        <location evidence="1 9">Secreted</location>
        <location evidence="1 9">Cell wall</location>
    </subcellularLocation>
</comment>
<dbReference type="EMBL" id="KZ293648">
    <property type="protein sequence ID" value="PBK98573.1"/>
    <property type="molecule type" value="Genomic_DNA"/>
</dbReference>
<dbReference type="SMART" id="SM00075">
    <property type="entry name" value="HYDRO"/>
    <property type="match status" value="1"/>
</dbReference>
<keyword evidence="5 9" id="KW-0732">Signal</keyword>
<evidence type="ECO:0000256" key="3">
    <source>
        <dbReference type="ARBA" id="ARBA00022512"/>
    </source>
</evidence>
<gene>
    <name evidence="10" type="ORF">ARMGADRAFT_1075407</name>
</gene>
<sequence>MFSRAFAAAVVMIATLTTSVMSAPATATDQCNSGSLKCCNTQDKNTPFDLTLVGSCSPLSALGLFASGAECKQQTVCCENNDVKAVIAVSCVPITIG</sequence>
<evidence type="ECO:0000256" key="2">
    <source>
        <dbReference type="ARBA" id="ARBA00010446"/>
    </source>
</evidence>
<feature type="chain" id="PRO_5013985704" description="Hydrophobin" evidence="9">
    <location>
        <begin position="23"/>
        <end position="97"/>
    </location>
</feature>
<dbReference type="PROSITE" id="PS00956">
    <property type="entry name" value="HYDROPHOBIN"/>
    <property type="match status" value="1"/>
</dbReference>
<dbReference type="Proteomes" id="UP000217790">
    <property type="component" value="Unassembled WGS sequence"/>
</dbReference>
<evidence type="ECO:0000256" key="6">
    <source>
        <dbReference type="ARBA" id="ARBA00023157"/>
    </source>
</evidence>
<dbReference type="STRING" id="47427.A0A2H3EDQ8"/>
<protein>
    <recommendedName>
        <fullName evidence="9">Hydrophobin</fullName>
    </recommendedName>
</protein>
<dbReference type="Pfam" id="PF01185">
    <property type="entry name" value="Hydrophobin"/>
    <property type="match status" value="1"/>
</dbReference>
<keyword evidence="6 9" id="KW-1015">Disulfide bond</keyword>
<keyword evidence="3 9" id="KW-0134">Cell wall</keyword>
<name>A0A2H3EDQ8_ARMGA</name>
<dbReference type="GO" id="GO:0005199">
    <property type="term" value="F:structural constituent of cell wall"/>
    <property type="evidence" value="ECO:0007669"/>
    <property type="project" value="InterPro"/>
</dbReference>
<evidence type="ECO:0000256" key="4">
    <source>
        <dbReference type="ARBA" id="ARBA00022525"/>
    </source>
</evidence>
<proteinExistence type="inferred from homology"/>
<dbReference type="GO" id="GO:0009277">
    <property type="term" value="C:fungal-type cell wall"/>
    <property type="evidence" value="ECO:0007669"/>
    <property type="project" value="InterPro"/>
</dbReference>
<dbReference type="InterPro" id="IPR019778">
    <property type="entry name" value="Class_I_Hydrophobin_CS"/>
</dbReference>
<evidence type="ECO:0000313" key="11">
    <source>
        <dbReference type="Proteomes" id="UP000217790"/>
    </source>
</evidence>
<evidence type="ECO:0000313" key="10">
    <source>
        <dbReference type="EMBL" id="PBK98573.1"/>
    </source>
</evidence>
<organism evidence="10 11">
    <name type="scientific">Armillaria gallica</name>
    <name type="common">Bulbous honey fungus</name>
    <name type="synonym">Armillaria bulbosa</name>
    <dbReference type="NCBI Taxonomy" id="47427"/>
    <lineage>
        <taxon>Eukaryota</taxon>
        <taxon>Fungi</taxon>
        <taxon>Dikarya</taxon>
        <taxon>Basidiomycota</taxon>
        <taxon>Agaricomycotina</taxon>
        <taxon>Agaricomycetes</taxon>
        <taxon>Agaricomycetidae</taxon>
        <taxon>Agaricales</taxon>
        <taxon>Marasmiineae</taxon>
        <taxon>Physalacriaceae</taxon>
        <taxon>Armillaria</taxon>
    </lineage>
</organism>
<reference evidence="11" key="1">
    <citation type="journal article" date="2017" name="Nat. Ecol. Evol.">
        <title>Genome expansion and lineage-specific genetic innovations in the forest pathogenic fungi Armillaria.</title>
        <authorList>
            <person name="Sipos G."/>
            <person name="Prasanna A.N."/>
            <person name="Walter M.C."/>
            <person name="O'Connor E."/>
            <person name="Balint B."/>
            <person name="Krizsan K."/>
            <person name="Kiss B."/>
            <person name="Hess J."/>
            <person name="Varga T."/>
            <person name="Slot J."/>
            <person name="Riley R."/>
            <person name="Boka B."/>
            <person name="Rigling D."/>
            <person name="Barry K."/>
            <person name="Lee J."/>
            <person name="Mihaltcheva S."/>
            <person name="LaButti K."/>
            <person name="Lipzen A."/>
            <person name="Waldron R."/>
            <person name="Moloney N.M."/>
            <person name="Sperisen C."/>
            <person name="Kredics L."/>
            <person name="Vagvoelgyi C."/>
            <person name="Patrignani A."/>
            <person name="Fitzpatrick D."/>
            <person name="Nagy I."/>
            <person name="Doyle S."/>
            <person name="Anderson J.B."/>
            <person name="Grigoriev I.V."/>
            <person name="Gueldener U."/>
            <person name="Muensterkoetter M."/>
            <person name="Nagy L.G."/>
        </authorList>
    </citation>
    <scope>NUCLEOTIDE SEQUENCE [LARGE SCALE GENOMIC DNA]</scope>
    <source>
        <strain evidence="11">Ar21-2</strain>
    </source>
</reference>
<evidence type="ECO:0000256" key="5">
    <source>
        <dbReference type="ARBA" id="ARBA00022729"/>
    </source>
</evidence>
<dbReference type="AlphaFoldDB" id="A0A2H3EDQ8"/>
<dbReference type="OrthoDB" id="4225815at2759"/>
<dbReference type="OMA" id="THAECCE"/>
<evidence type="ECO:0000256" key="8">
    <source>
        <dbReference type="ARBA" id="ARBA00093546"/>
    </source>
</evidence>
<comment type="subunit">
    <text evidence="8">Self-assembles to form functional amyloid fibrils called rodlets. Self-assembly into fibrillar rodlets occurs spontaneously at hydrophobic:hydrophilic interfaces and the rodlets further associate laterally to form amphipathic monolayers.</text>
</comment>
<accession>A0A2H3EDQ8</accession>
<feature type="signal peptide" evidence="9">
    <location>
        <begin position="1"/>
        <end position="22"/>
    </location>
</feature>
<comment type="similarity">
    <text evidence="2 9">Belongs to the fungal hydrophobin family.</text>
</comment>
<dbReference type="InterPro" id="IPR001338">
    <property type="entry name" value="Class_I_Hydrophobin"/>
</dbReference>
<dbReference type="CDD" id="cd23507">
    <property type="entry name" value="hydrophobin_I"/>
    <property type="match status" value="1"/>
</dbReference>
<evidence type="ECO:0000256" key="9">
    <source>
        <dbReference type="RuleBase" id="RU365009"/>
    </source>
</evidence>
<dbReference type="InParanoid" id="A0A2H3EDQ8"/>
<evidence type="ECO:0000256" key="1">
    <source>
        <dbReference type="ARBA" id="ARBA00004191"/>
    </source>
</evidence>
<keyword evidence="7" id="KW-0325">Glycoprotein</keyword>
<keyword evidence="4 9" id="KW-0964">Secreted</keyword>
<keyword evidence="11" id="KW-1185">Reference proteome</keyword>